<evidence type="ECO:0000313" key="2">
    <source>
        <dbReference type="EnsemblPlants" id="PNT67823"/>
    </source>
</evidence>
<dbReference type="InParanoid" id="A0A2K2D0L5"/>
<dbReference type="Gramene" id="PNT67823">
    <property type="protein sequence ID" value="PNT67823"/>
    <property type="gene ID" value="BRADI_3g32530v3"/>
</dbReference>
<name>A0A2K2D0L5_BRADI</name>
<dbReference type="OrthoDB" id="1922776at2759"/>
<protein>
    <submittedName>
        <fullName evidence="1 2">Uncharacterized protein</fullName>
    </submittedName>
</protein>
<accession>A0A2K2D0L5</accession>
<dbReference type="AlphaFoldDB" id="A0A2K2D0L5"/>
<dbReference type="Proteomes" id="UP000008810">
    <property type="component" value="Chromosome 3"/>
</dbReference>
<reference evidence="1 2" key="1">
    <citation type="journal article" date="2010" name="Nature">
        <title>Genome sequencing and analysis of the model grass Brachypodium distachyon.</title>
        <authorList>
            <consortium name="International Brachypodium Initiative"/>
        </authorList>
    </citation>
    <scope>NUCLEOTIDE SEQUENCE [LARGE SCALE GENOMIC DNA]</scope>
    <source>
        <strain evidence="1 2">Bd21</strain>
    </source>
</reference>
<evidence type="ECO:0000313" key="1">
    <source>
        <dbReference type="EMBL" id="PNT67823.1"/>
    </source>
</evidence>
<sequence length="145" mass="15326">MSLAGSGSGSGSGAAATWTPAFCTIVEADTLDFSYLACSARGVRAPRDASSCGARLLLSVATHDLVFPVMLFDRAARTLIGCHADELARFFAAADTMRGEMCRMALREPANGKGGEHLPAVSVVPMIRDGFRPFVDALRTLYPRG</sequence>
<keyword evidence="3" id="KW-1185">Reference proteome</keyword>
<evidence type="ECO:0000313" key="3">
    <source>
        <dbReference type="Proteomes" id="UP000008810"/>
    </source>
</evidence>
<gene>
    <name evidence="1" type="ORF">BRADI_3g32530v3</name>
</gene>
<organism evidence="1">
    <name type="scientific">Brachypodium distachyon</name>
    <name type="common">Purple false brome</name>
    <name type="synonym">Trachynia distachya</name>
    <dbReference type="NCBI Taxonomy" id="15368"/>
    <lineage>
        <taxon>Eukaryota</taxon>
        <taxon>Viridiplantae</taxon>
        <taxon>Streptophyta</taxon>
        <taxon>Embryophyta</taxon>
        <taxon>Tracheophyta</taxon>
        <taxon>Spermatophyta</taxon>
        <taxon>Magnoliopsida</taxon>
        <taxon>Liliopsida</taxon>
        <taxon>Poales</taxon>
        <taxon>Poaceae</taxon>
        <taxon>BOP clade</taxon>
        <taxon>Pooideae</taxon>
        <taxon>Stipodae</taxon>
        <taxon>Brachypodieae</taxon>
        <taxon>Brachypodium</taxon>
    </lineage>
</organism>
<dbReference type="EMBL" id="CM000882">
    <property type="protein sequence ID" value="PNT67823.1"/>
    <property type="molecule type" value="Genomic_DNA"/>
</dbReference>
<reference evidence="1" key="2">
    <citation type="submission" date="2017-06" db="EMBL/GenBank/DDBJ databases">
        <title>WGS assembly of Brachypodium distachyon.</title>
        <authorList>
            <consortium name="The International Brachypodium Initiative"/>
            <person name="Lucas S."/>
            <person name="Harmon-Smith M."/>
            <person name="Lail K."/>
            <person name="Tice H."/>
            <person name="Grimwood J."/>
            <person name="Bruce D."/>
            <person name="Barry K."/>
            <person name="Shu S."/>
            <person name="Lindquist E."/>
            <person name="Wang M."/>
            <person name="Pitluck S."/>
            <person name="Vogel J.P."/>
            <person name="Garvin D.F."/>
            <person name="Mockler T.C."/>
            <person name="Schmutz J."/>
            <person name="Rokhsar D."/>
            <person name="Bevan M.W."/>
        </authorList>
    </citation>
    <scope>NUCLEOTIDE SEQUENCE</scope>
    <source>
        <strain evidence="1">Bd21</strain>
    </source>
</reference>
<dbReference type="STRING" id="15368.A0A2K2D0L5"/>
<reference evidence="2" key="3">
    <citation type="submission" date="2018-08" db="UniProtKB">
        <authorList>
            <consortium name="EnsemblPlants"/>
        </authorList>
    </citation>
    <scope>IDENTIFICATION</scope>
    <source>
        <strain evidence="2">cv. Bd21</strain>
    </source>
</reference>
<proteinExistence type="predicted"/>
<dbReference type="EnsemblPlants" id="PNT67823">
    <property type="protein sequence ID" value="PNT67823"/>
    <property type="gene ID" value="BRADI_3g32530v3"/>
</dbReference>